<keyword evidence="3" id="KW-1185">Reference proteome</keyword>
<name>A0ABQ1JVB1_9GAMM</name>
<evidence type="ECO:0000313" key="2">
    <source>
        <dbReference type="EMBL" id="GGB75442.1"/>
    </source>
</evidence>
<organism evidence="2 3">
    <name type="scientific">Shewanella inventionis</name>
    <dbReference type="NCBI Taxonomy" id="1738770"/>
    <lineage>
        <taxon>Bacteria</taxon>
        <taxon>Pseudomonadati</taxon>
        <taxon>Pseudomonadota</taxon>
        <taxon>Gammaproteobacteria</taxon>
        <taxon>Alteromonadales</taxon>
        <taxon>Shewanellaceae</taxon>
        <taxon>Shewanella</taxon>
    </lineage>
</organism>
<evidence type="ECO:0000313" key="3">
    <source>
        <dbReference type="Proteomes" id="UP000617555"/>
    </source>
</evidence>
<evidence type="ECO:0000256" key="1">
    <source>
        <dbReference type="SAM" id="Coils"/>
    </source>
</evidence>
<dbReference type="RefSeq" id="WP_188741027.1">
    <property type="nucleotide sequence ID" value="NZ_BMII01000052.1"/>
</dbReference>
<keyword evidence="1" id="KW-0175">Coiled coil</keyword>
<accession>A0ABQ1JVB1</accession>
<dbReference type="EMBL" id="BMII01000052">
    <property type="protein sequence ID" value="GGB75442.1"/>
    <property type="molecule type" value="Genomic_DNA"/>
</dbReference>
<reference evidence="3" key="1">
    <citation type="journal article" date="2019" name="Int. J. Syst. Evol. Microbiol.">
        <title>The Global Catalogue of Microorganisms (GCM) 10K type strain sequencing project: providing services to taxonomists for standard genome sequencing and annotation.</title>
        <authorList>
            <consortium name="The Broad Institute Genomics Platform"/>
            <consortium name="The Broad Institute Genome Sequencing Center for Infectious Disease"/>
            <person name="Wu L."/>
            <person name="Ma J."/>
        </authorList>
    </citation>
    <scope>NUCLEOTIDE SEQUENCE [LARGE SCALE GENOMIC DNA]</scope>
    <source>
        <strain evidence="3">CGMCC 1.15339</strain>
    </source>
</reference>
<evidence type="ECO:0008006" key="4">
    <source>
        <dbReference type="Google" id="ProtNLM"/>
    </source>
</evidence>
<sequence>MQEKNEILFPIDATEKHPHTREVIKLAESAGISLTEISEMLKCSQPYVSQLKAGKGKAKIVDLEPLISLLSPKLPGDNFYTYTIFREAKPLLPDDWEQQVLMKGLTKASLETEHGRYPVGDEGFDIVEEQHYNALDHIDENGHTYRYNNSPLDFFRQIKDRENELREAYDSYVSETKAENESLKRNDEELKRWTTDILRSLPLHSELTDQAIQIEDTLNRLLKPRYDNANRLDASKAWRNSTLVEACRGAASNLQIPPLIKPYVQEMPLDLADSELVLAPDIHAARLLTKLESYQQQLDTMRLKKRNLFRLNALYQQSKLSTILNQRTQDPRNMPNWGEYGKELFGNYVCKVFRSANIPPYEINLSEAFLQWSSCIEYQVDEEQVQICGKMLHSETLDGIQIVIHELNSKKFVYLYTFYCEALKREVTLLSKPLSAVQLLEQLKAEDGGDTWAGEVGPLIIKLKNSLSQSGYRVPGIRAVY</sequence>
<feature type="coiled-coil region" evidence="1">
    <location>
        <begin position="284"/>
        <end position="311"/>
    </location>
</feature>
<protein>
    <recommendedName>
        <fullName evidence="4">HTH cro/C1-type domain-containing protein</fullName>
    </recommendedName>
</protein>
<dbReference type="Proteomes" id="UP000617555">
    <property type="component" value="Unassembled WGS sequence"/>
</dbReference>
<gene>
    <name evidence="2" type="ORF">GCM10011607_39680</name>
</gene>
<comment type="caution">
    <text evidence="2">The sequence shown here is derived from an EMBL/GenBank/DDBJ whole genome shotgun (WGS) entry which is preliminary data.</text>
</comment>
<proteinExistence type="predicted"/>